<keyword evidence="5 10" id="KW-0418">Kinase</keyword>
<dbReference type="GO" id="GO:0005524">
    <property type="term" value="F:ATP binding"/>
    <property type="evidence" value="ECO:0007669"/>
    <property type="project" value="UniProtKB-KW"/>
</dbReference>
<dbReference type="PROSITE" id="PS50011">
    <property type="entry name" value="PROTEIN_KINASE_DOM"/>
    <property type="match status" value="1"/>
</dbReference>
<dbReference type="EMBL" id="JAKMUS010000014">
    <property type="protein sequence ID" value="MCZ9294578.1"/>
    <property type="molecule type" value="Genomic_DNA"/>
</dbReference>
<evidence type="ECO:0000256" key="8">
    <source>
        <dbReference type="ARBA" id="ARBA00048679"/>
    </source>
</evidence>
<evidence type="ECO:0000256" key="5">
    <source>
        <dbReference type="ARBA" id="ARBA00022777"/>
    </source>
</evidence>
<name>A0A9X3LXI7_9CORY</name>
<keyword evidence="6" id="KW-0067">ATP-binding</keyword>
<comment type="catalytic activity">
    <reaction evidence="7">
        <text>L-threonyl-[protein] + ATP = O-phospho-L-threonyl-[protein] + ADP + H(+)</text>
        <dbReference type="Rhea" id="RHEA:46608"/>
        <dbReference type="Rhea" id="RHEA-COMP:11060"/>
        <dbReference type="Rhea" id="RHEA-COMP:11605"/>
        <dbReference type="ChEBI" id="CHEBI:15378"/>
        <dbReference type="ChEBI" id="CHEBI:30013"/>
        <dbReference type="ChEBI" id="CHEBI:30616"/>
        <dbReference type="ChEBI" id="CHEBI:61977"/>
        <dbReference type="ChEBI" id="CHEBI:456216"/>
        <dbReference type="EC" id="2.7.11.1"/>
    </reaction>
</comment>
<dbReference type="Gene3D" id="1.25.40.10">
    <property type="entry name" value="Tetratricopeptide repeat domain"/>
    <property type="match status" value="2"/>
</dbReference>
<dbReference type="Gene3D" id="1.10.510.10">
    <property type="entry name" value="Transferase(Phosphotransferase) domain 1"/>
    <property type="match status" value="1"/>
</dbReference>
<evidence type="ECO:0000256" key="7">
    <source>
        <dbReference type="ARBA" id="ARBA00047899"/>
    </source>
</evidence>
<sequence length="861" mass="95454">MTNADPGATDGTWVPDRDIDQVTEHLHSNEEAESHEATEAVLFDPFADEEEEFDADTLYDGTGDIADLLKDLDALRDTPETTQATQATQATPPEFTEFAEFTQAAEHSTGGSSGTDSTAGTLAGLTPEQMAELQASTSERSRREALEKFKKLRGAKRQARSVADGMVELPWIAPSEPKEELKDPTEAVVKKGIPAPQLQQGDVVAGQYEIKGVIAHGGMGWIYLAQDHHVAGRVVVLKGLQAEKSADETAAAAAEREFLADITHPGIVKIFNFIDDPRVDEGFIVMEFVGGPSLRERRNAQRNHLLPIDLAIAYILEVLPALGYLHSRGVVYNDLKPDNIIVTEDQVKLIDLGAVSGIGAYGYIYGTKGYQAPEVAREGPSIASDIYTVGRTLAALILDLPKVDGVFTHELPTPSTSKTLRRYISLYRLLARCCDPDPAKRFQSVDELEIQLLGVLREVIAIRDGIAHPAQHSLFSPQRTTFGTKHLVFRTDQLIDGIDRTVEITPQEVLSALPTPLIDRSDVGAGLLSGTSYAEPQEALESLRQAMQTPEYEHSAEIPFGVVRAMLDLGLTTQARHWLSQFDDRLRNNWRFHWYRALTELVRGDFVAAQKDFAQVLNIVPGEAAPKLALAAVDELMLQESGHQQQELIDDTLPRHLASIRTDLGELPNSYFRRLEKDGVLSPTWSHVTMDPPTLRLNAMRLYALVWAANSTTVSSAFGLARQLMFEREVEMAVAALDKVPQQSRHHRMAKLTSILYLVGDTLTESRIRRAARRLEEIPTNEPRLLQIKVAVLRAGLTYLMDNDLESASSKTQLFEFDFTVKGLRRGLAITLRQQARRAPYAKHRYALVDTANKVRPATWF</sequence>
<dbReference type="PANTHER" id="PTHR24363">
    <property type="entry name" value="SERINE/THREONINE PROTEIN KINASE"/>
    <property type="match status" value="1"/>
</dbReference>
<dbReference type="RefSeq" id="WP_269965996.1">
    <property type="nucleotide sequence ID" value="NZ_JAKMUS010000014.1"/>
</dbReference>
<dbReference type="CDD" id="cd14014">
    <property type="entry name" value="STKc_PknB_like"/>
    <property type="match status" value="1"/>
</dbReference>
<dbReference type="InterPro" id="IPR000719">
    <property type="entry name" value="Prot_kinase_dom"/>
</dbReference>
<protein>
    <recommendedName>
        <fullName evidence="1">non-specific serine/threonine protein kinase</fullName>
        <ecNumber evidence="1">2.7.11.1</ecNumber>
    </recommendedName>
</protein>
<dbReference type="AlphaFoldDB" id="A0A9X3LXI7"/>
<dbReference type="SUPFAM" id="SSF56112">
    <property type="entry name" value="Protein kinase-like (PK-like)"/>
    <property type="match status" value="1"/>
</dbReference>
<dbReference type="InterPro" id="IPR011990">
    <property type="entry name" value="TPR-like_helical_dom_sf"/>
</dbReference>
<gene>
    <name evidence="10" type="ORF">L8U60_08775</name>
</gene>
<dbReference type="SUPFAM" id="SSF48452">
    <property type="entry name" value="TPR-like"/>
    <property type="match status" value="1"/>
</dbReference>
<evidence type="ECO:0000256" key="4">
    <source>
        <dbReference type="ARBA" id="ARBA00022741"/>
    </source>
</evidence>
<comment type="catalytic activity">
    <reaction evidence="8">
        <text>L-seryl-[protein] + ATP = O-phospho-L-seryl-[protein] + ADP + H(+)</text>
        <dbReference type="Rhea" id="RHEA:17989"/>
        <dbReference type="Rhea" id="RHEA-COMP:9863"/>
        <dbReference type="Rhea" id="RHEA-COMP:11604"/>
        <dbReference type="ChEBI" id="CHEBI:15378"/>
        <dbReference type="ChEBI" id="CHEBI:29999"/>
        <dbReference type="ChEBI" id="CHEBI:30616"/>
        <dbReference type="ChEBI" id="CHEBI:83421"/>
        <dbReference type="ChEBI" id="CHEBI:456216"/>
        <dbReference type="EC" id="2.7.11.1"/>
    </reaction>
</comment>
<dbReference type="EC" id="2.7.11.1" evidence="1"/>
<feature type="domain" description="Protein kinase" evidence="9">
    <location>
        <begin position="208"/>
        <end position="453"/>
    </location>
</feature>
<keyword evidence="4" id="KW-0547">Nucleotide-binding</keyword>
<evidence type="ECO:0000259" key="9">
    <source>
        <dbReference type="PROSITE" id="PS50011"/>
    </source>
</evidence>
<keyword evidence="11" id="KW-1185">Reference proteome</keyword>
<evidence type="ECO:0000313" key="11">
    <source>
        <dbReference type="Proteomes" id="UP001146468"/>
    </source>
</evidence>
<dbReference type="FunFam" id="1.10.510.10:FF:000306">
    <property type="entry name" value="Serine/threonine protein kinase"/>
    <property type="match status" value="1"/>
</dbReference>
<accession>A0A9X3LXI7</accession>
<dbReference type="GO" id="GO:0004674">
    <property type="term" value="F:protein serine/threonine kinase activity"/>
    <property type="evidence" value="ECO:0007669"/>
    <property type="project" value="UniProtKB-KW"/>
</dbReference>
<keyword evidence="2" id="KW-0723">Serine/threonine-protein kinase</keyword>
<evidence type="ECO:0000256" key="1">
    <source>
        <dbReference type="ARBA" id="ARBA00012513"/>
    </source>
</evidence>
<dbReference type="Gene3D" id="3.30.200.20">
    <property type="entry name" value="Phosphorylase Kinase, domain 1"/>
    <property type="match status" value="1"/>
</dbReference>
<evidence type="ECO:0000313" key="10">
    <source>
        <dbReference type="EMBL" id="MCZ9294578.1"/>
    </source>
</evidence>
<evidence type="ECO:0000256" key="6">
    <source>
        <dbReference type="ARBA" id="ARBA00022840"/>
    </source>
</evidence>
<proteinExistence type="predicted"/>
<dbReference type="Proteomes" id="UP001146468">
    <property type="component" value="Unassembled WGS sequence"/>
</dbReference>
<organism evidence="10 11">
    <name type="scientific">Corynebacterium meitnerae</name>
    <dbReference type="NCBI Taxonomy" id="2913498"/>
    <lineage>
        <taxon>Bacteria</taxon>
        <taxon>Bacillati</taxon>
        <taxon>Actinomycetota</taxon>
        <taxon>Actinomycetes</taxon>
        <taxon>Mycobacteriales</taxon>
        <taxon>Corynebacteriaceae</taxon>
        <taxon>Corynebacterium</taxon>
    </lineage>
</organism>
<dbReference type="InterPro" id="IPR011009">
    <property type="entry name" value="Kinase-like_dom_sf"/>
</dbReference>
<evidence type="ECO:0000256" key="2">
    <source>
        <dbReference type="ARBA" id="ARBA00022527"/>
    </source>
</evidence>
<dbReference type="PANTHER" id="PTHR24363:SF0">
    <property type="entry name" value="SERINE_THREONINE KINASE LIKE DOMAIN CONTAINING 1"/>
    <property type="match status" value="1"/>
</dbReference>
<dbReference type="PROSITE" id="PS00108">
    <property type="entry name" value="PROTEIN_KINASE_ST"/>
    <property type="match status" value="1"/>
</dbReference>
<dbReference type="InterPro" id="IPR031636">
    <property type="entry name" value="PknG_TPR"/>
</dbReference>
<reference evidence="10" key="1">
    <citation type="submission" date="2022-02" db="EMBL/GenBank/DDBJ databases">
        <title>Corynebacterium sp. from urogenital microbiome.</title>
        <authorList>
            <person name="Cappelli E.A."/>
            <person name="Ribeiro T.G."/>
            <person name="Peixe L."/>
        </authorList>
    </citation>
    <scope>NUCLEOTIDE SEQUENCE</scope>
    <source>
        <strain evidence="10">C8Ua_172</strain>
    </source>
</reference>
<dbReference type="Pfam" id="PF00069">
    <property type="entry name" value="Pkinase"/>
    <property type="match status" value="1"/>
</dbReference>
<dbReference type="SMART" id="SM00220">
    <property type="entry name" value="S_TKc"/>
    <property type="match status" value="1"/>
</dbReference>
<comment type="caution">
    <text evidence="10">The sequence shown here is derived from an EMBL/GenBank/DDBJ whole genome shotgun (WGS) entry which is preliminary data.</text>
</comment>
<dbReference type="InterPro" id="IPR008271">
    <property type="entry name" value="Ser/Thr_kinase_AS"/>
</dbReference>
<keyword evidence="3" id="KW-0808">Transferase</keyword>
<evidence type="ECO:0000256" key="3">
    <source>
        <dbReference type="ARBA" id="ARBA00022679"/>
    </source>
</evidence>
<dbReference type="Pfam" id="PF16918">
    <property type="entry name" value="PknG_TPR"/>
    <property type="match status" value="1"/>
</dbReference>